<feature type="domain" description="DEAD-box RNA helicase Q" evidence="10">
    <location>
        <begin position="2"/>
        <end position="30"/>
    </location>
</feature>
<dbReference type="GO" id="GO:0003676">
    <property type="term" value="F:nucleic acid binding"/>
    <property type="evidence" value="ECO:0007669"/>
    <property type="project" value="InterPro"/>
</dbReference>
<evidence type="ECO:0000256" key="2">
    <source>
        <dbReference type="ARBA" id="ARBA00022801"/>
    </source>
</evidence>
<dbReference type="InterPro" id="IPR014001">
    <property type="entry name" value="Helicase_ATP-bd"/>
</dbReference>
<dbReference type="Pfam" id="PF00271">
    <property type="entry name" value="Helicase_C"/>
    <property type="match status" value="1"/>
</dbReference>
<gene>
    <name evidence="11" type="ORF">EV214_102261</name>
</gene>
<dbReference type="InterPro" id="IPR050079">
    <property type="entry name" value="DEAD_box_RNA_helicase"/>
</dbReference>
<keyword evidence="4" id="KW-0067">ATP-binding</keyword>
<dbReference type="CDD" id="cd18787">
    <property type="entry name" value="SF2_C_DEAD"/>
    <property type="match status" value="1"/>
</dbReference>
<comment type="caution">
    <text evidence="11">The sequence shown here is derived from an EMBL/GenBank/DDBJ whole genome shotgun (WGS) entry which is preliminary data.</text>
</comment>
<sequence>MITFYKLGIKNDLVYALENQGITTPTPIQSLSIPIILNHKDLIAEAQTGTGKTLAFLLPLFQNFDIENNNIQGLIITPTRELAIQITDVARQLAKLKPLHILAAYGGQDINAQLHKLSGNIQLVIGTPGRINDHISRGTIHFDHLKTVVIDEADQMFHIGFNRKIDSILSALPKTRQTLCFSATMNTNIDEFLYKYLINPKQVIAPKKQILLENISQIVVQTSNRKKLPALLKILHQDYPSKAIIFCKTRIRTHTLYEELLNAGYSVAALHGDLTQAKREFVMKSFRNNEVKFLIATDVAARGLDVDGITHVINYDMPHNVESYIHRIGRTGRAGYVGVAYTLITMKNEEKLEAIENFINMKIKRISMGNDAKLNVSQEHKNKQMNNNTLIKKVNKNSRNNKNNKHNKYHKNDRL</sequence>
<dbReference type="Proteomes" id="UP000294919">
    <property type="component" value="Unassembled WGS sequence"/>
</dbReference>
<keyword evidence="3 11" id="KW-0347">Helicase</keyword>
<proteinExistence type="inferred from homology"/>
<evidence type="ECO:0000256" key="4">
    <source>
        <dbReference type="ARBA" id="ARBA00022840"/>
    </source>
</evidence>
<keyword evidence="1" id="KW-0547">Nucleotide-binding</keyword>
<feature type="region of interest" description="Disordered" evidence="7">
    <location>
        <begin position="378"/>
        <end position="415"/>
    </location>
</feature>
<dbReference type="AlphaFoldDB" id="A0A4R2L6E8"/>
<dbReference type="PROSITE" id="PS51195">
    <property type="entry name" value="Q_MOTIF"/>
    <property type="match status" value="1"/>
</dbReference>
<dbReference type="EMBL" id="SLWV01000002">
    <property type="protein sequence ID" value="TCO79536.1"/>
    <property type="molecule type" value="Genomic_DNA"/>
</dbReference>
<feature type="domain" description="Helicase C-terminal" evidence="9">
    <location>
        <begin position="227"/>
        <end position="374"/>
    </location>
</feature>
<dbReference type="InterPro" id="IPR011545">
    <property type="entry name" value="DEAD/DEAH_box_helicase_dom"/>
</dbReference>
<evidence type="ECO:0000256" key="5">
    <source>
        <dbReference type="ARBA" id="ARBA00038437"/>
    </source>
</evidence>
<evidence type="ECO:0000256" key="3">
    <source>
        <dbReference type="ARBA" id="ARBA00022806"/>
    </source>
</evidence>
<evidence type="ECO:0000313" key="11">
    <source>
        <dbReference type="EMBL" id="TCO79536.1"/>
    </source>
</evidence>
<reference evidence="11 12" key="1">
    <citation type="submission" date="2019-03" db="EMBL/GenBank/DDBJ databases">
        <title>Genomic Encyclopedia of Type Strains, Phase IV (KMG-IV): sequencing the most valuable type-strain genomes for metagenomic binning, comparative biology and taxonomic classification.</title>
        <authorList>
            <person name="Goeker M."/>
        </authorList>
    </citation>
    <scope>NUCLEOTIDE SEQUENCE [LARGE SCALE GENOMIC DNA]</scope>
    <source>
        <strain evidence="11 12">DSM 102940</strain>
    </source>
</reference>
<dbReference type="PANTHER" id="PTHR47959:SF13">
    <property type="entry name" value="ATP-DEPENDENT RNA HELICASE RHLE"/>
    <property type="match status" value="1"/>
</dbReference>
<dbReference type="GO" id="GO:0003724">
    <property type="term" value="F:RNA helicase activity"/>
    <property type="evidence" value="ECO:0007669"/>
    <property type="project" value="InterPro"/>
</dbReference>
<dbReference type="RefSeq" id="WP_132242502.1">
    <property type="nucleotide sequence ID" value="NZ_SLWV01000002.1"/>
</dbReference>
<dbReference type="SMART" id="SM00490">
    <property type="entry name" value="HELICc"/>
    <property type="match status" value="1"/>
</dbReference>
<dbReference type="SUPFAM" id="SSF52540">
    <property type="entry name" value="P-loop containing nucleoside triphosphate hydrolases"/>
    <property type="match status" value="1"/>
</dbReference>
<dbReference type="InterPro" id="IPR014014">
    <property type="entry name" value="RNA_helicase_DEAD_Q_motif"/>
</dbReference>
<evidence type="ECO:0000259" key="10">
    <source>
        <dbReference type="PROSITE" id="PS51195"/>
    </source>
</evidence>
<accession>A0A4R2L6E8</accession>
<dbReference type="CDD" id="cd00268">
    <property type="entry name" value="DEADc"/>
    <property type="match status" value="1"/>
</dbReference>
<evidence type="ECO:0000256" key="6">
    <source>
        <dbReference type="PROSITE-ProRule" id="PRU00552"/>
    </source>
</evidence>
<dbReference type="PROSITE" id="PS51194">
    <property type="entry name" value="HELICASE_CTER"/>
    <property type="match status" value="1"/>
</dbReference>
<evidence type="ECO:0000256" key="1">
    <source>
        <dbReference type="ARBA" id="ARBA00022741"/>
    </source>
</evidence>
<evidence type="ECO:0000256" key="7">
    <source>
        <dbReference type="SAM" id="MobiDB-lite"/>
    </source>
</evidence>
<keyword evidence="12" id="KW-1185">Reference proteome</keyword>
<evidence type="ECO:0000313" key="12">
    <source>
        <dbReference type="Proteomes" id="UP000294919"/>
    </source>
</evidence>
<dbReference type="Gene3D" id="3.40.50.300">
    <property type="entry name" value="P-loop containing nucleotide triphosphate hydrolases"/>
    <property type="match status" value="2"/>
</dbReference>
<dbReference type="PROSITE" id="PS51192">
    <property type="entry name" value="HELICASE_ATP_BIND_1"/>
    <property type="match status" value="1"/>
</dbReference>
<evidence type="ECO:0000259" key="9">
    <source>
        <dbReference type="PROSITE" id="PS51194"/>
    </source>
</evidence>
<feature type="short sequence motif" description="Q motif" evidence="6">
    <location>
        <begin position="2"/>
        <end position="30"/>
    </location>
</feature>
<name>A0A4R2L6E8_9FIRM</name>
<evidence type="ECO:0000259" key="8">
    <source>
        <dbReference type="PROSITE" id="PS51192"/>
    </source>
</evidence>
<dbReference type="GO" id="GO:0016787">
    <property type="term" value="F:hydrolase activity"/>
    <property type="evidence" value="ECO:0007669"/>
    <property type="project" value="UniProtKB-KW"/>
</dbReference>
<protein>
    <submittedName>
        <fullName evidence="11">ATP-dependent RNA helicase DeaD</fullName>
    </submittedName>
</protein>
<dbReference type="Pfam" id="PF00270">
    <property type="entry name" value="DEAD"/>
    <property type="match status" value="1"/>
</dbReference>
<dbReference type="InterPro" id="IPR001650">
    <property type="entry name" value="Helicase_C-like"/>
</dbReference>
<feature type="domain" description="Helicase ATP-binding" evidence="8">
    <location>
        <begin position="33"/>
        <end position="203"/>
    </location>
</feature>
<organism evidence="11 12">
    <name type="scientific">Marinisporobacter balticus</name>
    <dbReference type="NCBI Taxonomy" id="2018667"/>
    <lineage>
        <taxon>Bacteria</taxon>
        <taxon>Bacillati</taxon>
        <taxon>Bacillota</taxon>
        <taxon>Clostridia</taxon>
        <taxon>Peptostreptococcales</taxon>
        <taxon>Thermotaleaceae</taxon>
        <taxon>Marinisporobacter</taxon>
    </lineage>
</organism>
<dbReference type="SMART" id="SM00487">
    <property type="entry name" value="DEXDc"/>
    <property type="match status" value="1"/>
</dbReference>
<dbReference type="GO" id="GO:0005829">
    <property type="term" value="C:cytosol"/>
    <property type="evidence" value="ECO:0007669"/>
    <property type="project" value="TreeGrafter"/>
</dbReference>
<dbReference type="GO" id="GO:0005524">
    <property type="term" value="F:ATP binding"/>
    <property type="evidence" value="ECO:0007669"/>
    <property type="project" value="UniProtKB-KW"/>
</dbReference>
<dbReference type="PANTHER" id="PTHR47959">
    <property type="entry name" value="ATP-DEPENDENT RNA HELICASE RHLE-RELATED"/>
    <property type="match status" value="1"/>
</dbReference>
<dbReference type="InterPro" id="IPR027417">
    <property type="entry name" value="P-loop_NTPase"/>
</dbReference>
<keyword evidence="2" id="KW-0378">Hydrolase</keyword>
<dbReference type="OrthoDB" id="9805696at2"/>
<comment type="similarity">
    <text evidence="5">Belongs to the DEAD box helicase family.</text>
</comment>
<dbReference type="InterPro" id="IPR044742">
    <property type="entry name" value="DEAD/DEAH_RhlB"/>
</dbReference>